<organism evidence="1 2">
    <name type="scientific">Heterobasidion irregulare (strain TC 32-1)</name>
    <dbReference type="NCBI Taxonomy" id="747525"/>
    <lineage>
        <taxon>Eukaryota</taxon>
        <taxon>Fungi</taxon>
        <taxon>Dikarya</taxon>
        <taxon>Basidiomycota</taxon>
        <taxon>Agaricomycotina</taxon>
        <taxon>Agaricomycetes</taxon>
        <taxon>Russulales</taxon>
        <taxon>Bondarzewiaceae</taxon>
        <taxon>Heterobasidion</taxon>
        <taxon>Heterobasidion annosum species complex</taxon>
    </lineage>
</organism>
<dbReference type="HOGENOM" id="CLU_2638362_0_0_1"/>
<dbReference type="EMBL" id="KI925462">
    <property type="protein sequence ID" value="ETW77884.1"/>
    <property type="molecule type" value="Genomic_DNA"/>
</dbReference>
<proteinExistence type="predicted"/>
<accession>W4JWQ4</accession>
<evidence type="ECO:0000313" key="1">
    <source>
        <dbReference type="EMBL" id="ETW77884.1"/>
    </source>
</evidence>
<gene>
    <name evidence="1" type="ORF">HETIRDRAFT_163861</name>
</gene>
<dbReference type="Proteomes" id="UP000030671">
    <property type="component" value="Unassembled WGS sequence"/>
</dbReference>
<sequence>MRFPCCGAMRCSPTTKSAALRSQQHVYTRVDSPHVSMHIHSSSAAMAATTRSARCAVESSLAAGSVATARALIVCSV</sequence>
<dbReference type="AlphaFoldDB" id="W4JWQ4"/>
<reference evidence="1 2" key="1">
    <citation type="journal article" date="2012" name="New Phytol.">
        <title>Insight into trade-off between wood decay and parasitism from the genome of a fungal forest pathogen.</title>
        <authorList>
            <person name="Olson A."/>
            <person name="Aerts A."/>
            <person name="Asiegbu F."/>
            <person name="Belbahri L."/>
            <person name="Bouzid O."/>
            <person name="Broberg A."/>
            <person name="Canback B."/>
            <person name="Coutinho P.M."/>
            <person name="Cullen D."/>
            <person name="Dalman K."/>
            <person name="Deflorio G."/>
            <person name="van Diepen L.T."/>
            <person name="Dunand C."/>
            <person name="Duplessis S."/>
            <person name="Durling M."/>
            <person name="Gonthier P."/>
            <person name="Grimwood J."/>
            <person name="Fossdal C.G."/>
            <person name="Hansson D."/>
            <person name="Henrissat B."/>
            <person name="Hietala A."/>
            <person name="Himmelstrand K."/>
            <person name="Hoffmeister D."/>
            <person name="Hogberg N."/>
            <person name="James T.Y."/>
            <person name="Karlsson M."/>
            <person name="Kohler A."/>
            <person name="Kues U."/>
            <person name="Lee Y.H."/>
            <person name="Lin Y.C."/>
            <person name="Lind M."/>
            <person name="Lindquist E."/>
            <person name="Lombard V."/>
            <person name="Lucas S."/>
            <person name="Lunden K."/>
            <person name="Morin E."/>
            <person name="Murat C."/>
            <person name="Park J."/>
            <person name="Raffaello T."/>
            <person name="Rouze P."/>
            <person name="Salamov A."/>
            <person name="Schmutz J."/>
            <person name="Solheim H."/>
            <person name="Stahlberg J."/>
            <person name="Velez H."/>
            <person name="de Vries R.P."/>
            <person name="Wiebenga A."/>
            <person name="Woodward S."/>
            <person name="Yakovlev I."/>
            <person name="Garbelotto M."/>
            <person name="Martin F."/>
            <person name="Grigoriev I.V."/>
            <person name="Stenlid J."/>
        </authorList>
    </citation>
    <scope>NUCLEOTIDE SEQUENCE [LARGE SCALE GENOMIC DNA]</scope>
    <source>
        <strain evidence="1 2">TC 32-1</strain>
    </source>
</reference>
<protein>
    <submittedName>
        <fullName evidence="1">Uncharacterized protein</fullName>
    </submittedName>
</protein>
<name>W4JWQ4_HETIT</name>
<dbReference type="InParanoid" id="W4JWQ4"/>
<keyword evidence="2" id="KW-1185">Reference proteome</keyword>
<evidence type="ECO:0000313" key="2">
    <source>
        <dbReference type="Proteomes" id="UP000030671"/>
    </source>
</evidence>
<dbReference type="KEGG" id="hir:HETIRDRAFT_163861"/>
<dbReference type="RefSeq" id="XP_009549901.1">
    <property type="nucleotide sequence ID" value="XM_009551606.1"/>
</dbReference>
<dbReference type="GeneID" id="20667874"/>